<comment type="caution">
    <text evidence="1">The sequence shown here is derived from an EMBL/GenBank/DDBJ whole genome shotgun (WGS) entry which is preliminary data.</text>
</comment>
<proteinExistence type="predicted"/>
<evidence type="ECO:0008006" key="3">
    <source>
        <dbReference type="Google" id="ProtNLM"/>
    </source>
</evidence>
<protein>
    <recommendedName>
        <fullName evidence="3">ArpU family transcriptional regulator</fullName>
    </recommendedName>
</protein>
<sequence length="174" mass="20157">MAIDEELDTLFPEVDPVKTAASVTAFFRFRLKRFELMSDYHLRNTLRSPVVDGMPRSQSFSNGIEDAIVSEMADKHVESAHKIVRSVAVAITKCSVHSQRILIGRFILHQSDVHIYNDVLNCDRSEYYRKRQAALNEFADAFQAQRTYYDLHVYEKNETNVRQNRDETATELPK</sequence>
<dbReference type="NCBIfam" id="TIGR01637">
    <property type="entry name" value="phage_arpU"/>
    <property type="match status" value="1"/>
</dbReference>
<dbReference type="EMBL" id="JANDJP010000021">
    <property type="protein sequence ID" value="MDF9914896.1"/>
    <property type="molecule type" value="Genomic_DNA"/>
</dbReference>
<gene>
    <name evidence="1" type="ORF">NNA32_11660</name>
</gene>
<organism evidence="1 2">
    <name type="scientific">Furfurilactobacillus milii</name>
    <dbReference type="NCBI Taxonomy" id="2888272"/>
    <lineage>
        <taxon>Bacteria</taxon>
        <taxon>Bacillati</taxon>
        <taxon>Bacillota</taxon>
        <taxon>Bacilli</taxon>
        <taxon>Lactobacillales</taxon>
        <taxon>Lactobacillaceae</taxon>
        <taxon>Furfurilactobacillus</taxon>
    </lineage>
</organism>
<evidence type="ECO:0000313" key="2">
    <source>
        <dbReference type="Proteomes" id="UP001152867"/>
    </source>
</evidence>
<dbReference type="Proteomes" id="UP001152867">
    <property type="component" value="Unassembled WGS sequence"/>
</dbReference>
<name>A0ABT6DCR2_9LACO</name>
<accession>A0ABT6DCR2</accession>
<evidence type="ECO:0000313" key="1">
    <source>
        <dbReference type="EMBL" id="MDF9914896.1"/>
    </source>
</evidence>
<keyword evidence="2" id="KW-1185">Reference proteome</keyword>
<dbReference type="RefSeq" id="WP_178943155.1">
    <property type="nucleotide sequence ID" value="NZ_JAIWJG010000018.1"/>
</dbReference>
<dbReference type="InterPro" id="IPR006524">
    <property type="entry name" value="ArpU-like"/>
</dbReference>
<reference evidence="1" key="1">
    <citation type="submission" date="2022-06" db="EMBL/GenBank/DDBJ databases">
        <title>Antifungal cultures and metabolites of lactic acid bacteria for use in dairy fermentations.</title>
        <authorList>
            <person name="Zhao Z."/>
            <person name="Gaenzle M."/>
        </authorList>
    </citation>
    <scope>NUCLEOTIDE SEQUENCE</scope>
    <source>
        <strain evidence="1">FUA3126</strain>
    </source>
</reference>